<dbReference type="InterPro" id="IPR011763">
    <property type="entry name" value="COA_CT_C"/>
</dbReference>
<feature type="domain" description="CoA carboxyltransferase N-terminal" evidence="12">
    <location>
        <begin position="28"/>
        <end position="280"/>
    </location>
</feature>
<evidence type="ECO:0000259" key="11">
    <source>
        <dbReference type="PROSITE" id="PS50979"/>
    </source>
</evidence>
<dbReference type="PANTHER" id="PTHR18866:SF127">
    <property type="match status" value="1"/>
</dbReference>
<dbReference type="SUPFAM" id="SSF56059">
    <property type="entry name" value="Glutathione synthetase ATP-binding domain-like"/>
    <property type="match status" value="1"/>
</dbReference>
<dbReference type="GO" id="GO:0003989">
    <property type="term" value="F:acetyl-CoA carboxylase activity"/>
    <property type="evidence" value="ECO:0007669"/>
    <property type="project" value="UniProtKB-EC"/>
</dbReference>
<evidence type="ECO:0000256" key="4">
    <source>
        <dbReference type="ARBA" id="ARBA00022598"/>
    </source>
</evidence>
<evidence type="ECO:0000256" key="2">
    <source>
        <dbReference type="ARBA" id="ARBA00004956"/>
    </source>
</evidence>
<evidence type="ECO:0000256" key="1">
    <source>
        <dbReference type="ARBA" id="ARBA00001953"/>
    </source>
</evidence>
<dbReference type="SUPFAM" id="SSF51230">
    <property type="entry name" value="Single hybrid motif"/>
    <property type="match status" value="1"/>
</dbReference>
<dbReference type="SMART" id="SM00878">
    <property type="entry name" value="Biotin_carb_C"/>
    <property type="match status" value="1"/>
</dbReference>
<proteinExistence type="predicted"/>
<keyword evidence="5 9" id="KW-0547">Nucleotide-binding</keyword>
<gene>
    <name evidence="14" type="ORF">JX265_004855</name>
</gene>
<dbReference type="InterPro" id="IPR005479">
    <property type="entry name" value="CPAse_ATP-bd"/>
</dbReference>
<keyword evidence="7" id="KW-0092">Biotin</keyword>
<dbReference type="Pfam" id="PF00364">
    <property type="entry name" value="Biotin_lipoyl"/>
    <property type="match status" value="1"/>
</dbReference>
<dbReference type="Pfam" id="PF00289">
    <property type="entry name" value="Biotin_carb_N"/>
    <property type="match status" value="1"/>
</dbReference>
<name>A0A9Q0AQW7_9PEZI</name>
<keyword evidence="6 9" id="KW-0067">ATP-binding</keyword>
<comment type="pathway">
    <text evidence="2">Lipid metabolism; malonyl-CoA biosynthesis; malonyl-CoA from acetyl-CoA: step 1/1.</text>
</comment>
<evidence type="ECO:0000256" key="8">
    <source>
        <dbReference type="ARBA" id="ARBA00023268"/>
    </source>
</evidence>
<keyword evidence="8" id="KW-0511">Multifunctional enzyme</keyword>
<keyword evidence="15" id="KW-1185">Reference proteome</keyword>
<dbReference type="FunFam" id="3.30.1490.20:FF:000003">
    <property type="entry name" value="acetyl-CoA carboxylase isoform X1"/>
    <property type="match status" value="1"/>
</dbReference>
<dbReference type="FunFam" id="3.90.226.10:FF:000021">
    <property type="entry name" value="Acetyl-CoA carboxylase carboxyltransferase subunit"/>
    <property type="match status" value="1"/>
</dbReference>
<feature type="domain" description="Biotin carboxylation" evidence="11">
    <location>
        <begin position="627"/>
        <end position="1084"/>
    </location>
</feature>
<dbReference type="OrthoDB" id="439921at2759"/>
<keyword evidence="4" id="KW-0436">Ligase</keyword>
<sequence>MAPLHQYPVGQSALDLRSDRLRENREKWVPVLDKFEKALNDVSSEGTEASLSRHQSRGQLLPRDRIALLLDQGSPFLELCSFAGYGNRDSTPCANLIAGIGTVSGTICLLMSHIPTRSGGAWNEMTVIKVNRMLEIATENDLPLISLVQSAGVFLPQQFRVFHKGGQLFRDLAVRTMQGKSSCAIVFGSSTAGGAYHPALSDYTIFVENQAQAFLGGPPLVKMATGEIIEAEELGGARIHAAQTGLADQIAIDEFDAIHKARDWVASLKPRLYRVLHEANQARIPRYPVEDLLYLVNPDIRKAFDMREVILRIVDDSRISTFKPQYGPNMLTAWAHIMGHRVGIVANQVSIINPHEAAKAAQCSPIVFLHNVTGFMVGAKSEHAGIIKIGAQLVSAVSCSQVPHISIIMGASYGAGNYAMCGRAYKPRFIFTWPIGKCSVMGPDQLAGVMEQIQMAKTEGTNSSVSEENLKKATNDFRIQAQKDAESYATSSMIIDDGIIDPRDTRDVLGMCLDIVSDKEIADRLVERTLHFWTDALSASPRRRDAKPTIGPQLTQILAIGGTGPDRATGCLTIAARKAALSTSYTTRIPSTMPSTEIEDPTLSAMPAREALFVAPLPVNPVTGLPFIQKLFIANRGEIACRIIATCQKLMVRTVVAYVLEDQQSQHVDEADEIICLGSMGDHAGNPFLDIDLLVKTALDAAADAIHPGYGYLSENAGFADRVRQAGLIFIGPSSSAMSTLGDKRRSKEYLSEKAPHVPLIPGFKGSSLDLEDLLTSATNIGFPVMLKASAGGGGKGMRVVREASQLSGELARVQSEAERSFGSTDCILEKFIEKSKHVEIQIMGDSHGNVISFFERDCSAQRRHQKVIEETPCEFLTDELRQAMSQTALTIASLIGYDNAGTVEFVVDVETCKFFFLEVNARLQVEHPITEEVTGTDLVALQLYVAAGGNLKELSNLQQVKQTGHAMECRLCAEDPSRDFFPEHGTVQLWRPYDSIASSNGYVRHETALRSGSSISIYFDSMVAKVVVWAPTRTEAIQRMILALKNLACVGIKTNQLFLQRCLEHPYFHDLRYTTSFIPQNLDQLLRIRRPKKARFAEIIISALCFRFTSRMERINSGSRIPFGNVRTHFRTQRYDPVSVNADVIVPSHAENPLLCLWKSDVPNSAFQDGEVKIIELLEASKASTPDDADQSSWSSPAKATVNQYNKISNMLRNERHDLQPLVRFKLHRFEAIARLTSAFNNFPCQSAKIEISLDETKFLAYCVVPDNRSDKLEQPQEILCHFPHVGEWLGFQRHTLLSYSESRRELVKAENKNKSNEIVAPMPCKVLSIQKKNGDHVESGDEVMVIESMKMEVSVKATRAGLFETTWVERDSVSEGQALCRVL</sequence>
<dbReference type="PROSITE" id="PS50980">
    <property type="entry name" value="COA_CT_NTER"/>
    <property type="match status" value="1"/>
</dbReference>
<dbReference type="Pfam" id="PF02785">
    <property type="entry name" value="Biotin_carb_C"/>
    <property type="match status" value="1"/>
</dbReference>
<dbReference type="InterPro" id="IPR011054">
    <property type="entry name" value="Rudment_hybrid_motif"/>
</dbReference>
<dbReference type="InterPro" id="IPR000089">
    <property type="entry name" value="Biotin_lipoyl"/>
</dbReference>
<dbReference type="PROSITE" id="PS50979">
    <property type="entry name" value="BC"/>
    <property type="match status" value="1"/>
</dbReference>
<dbReference type="EC" id="6.4.1.2" evidence="3"/>
<dbReference type="PROSITE" id="PS50975">
    <property type="entry name" value="ATP_GRASP"/>
    <property type="match status" value="1"/>
</dbReference>
<dbReference type="EMBL" id="JAFIMR010000009">
    <property type="protein sequence ID" value="KAI1874647.1"/>
    <property type="molecule type" value="Genomic_DNA"/>
</dbReference>
<dbReference type="InterPro" id="IPR029045">
    <property type="entry name" value="ClpP/crotonase-like_dom_sf"/>
</dbReference>
<dbReference type="InterPro" id="IPR011053">
    <property type="entry name" value="Single_hybrid_motif"/>
</dbReference>
<feature type="domain" description="ATP-grasp" evidence="10">
    <location>
        <begin position="748"/>
        <end position="948"/>
    </location>
</feature>
<dbReference type="SUPFAM" id="SSF52096">
    <property type="entry name" value="ClpP/crotonase"/>
    <property type="match status" value="2"/>
</dbReference>
<accession>A0A9Q0AQW7</accession>
<reference evidence="14" key="1">
    <citation type="submission" date="2021-03" db="EMBL/GenBank/DDBJ databases">
        <title>Revisited historic fungal species revealed as producer of novel bioactive compounds through whole genome sequencing and comparative genomics.</title>
        <authorList>
            <person name="Vignolle G.A."/>
            <person name="Hochenegger N."/>
            <person name="Mach R.L."/>
            <person name="Mach-Aigner A.R."/>
            <person name="Javad Rahimi M."/>
            <person name="Salim K.A."/>
            <person name="Chan C.M."/>
            <person name="Lim L.B.L."/>
            <person name="Cai F."/>
            <person name="Druzhinina I.S."/>
            <person name="U'Ren J.M."/>
            <person name="Derntl C."/>
        </authorList>
    </citation>
    <scope>NUCLEOTIDE SEQUENCE</scope>
    <source>
        <strain evidence="14">TUCIM 5799</strain>
    </source>
</reference>
<evidence type="ECO:0000256" key="3">
    <source>
        <dbReference type="ARBA" id="ARBA00013058"/>
    </source>
</evidence>
<dbReference type="Gene3D" id="3.90.226.10">
    <property type="entry name" value="2-enoyl-CoA Hydratase, Chain A, domain 1"/>
    <property type="match status" value="2"/>
</dbReference>
<dbReference type="Gene3D" id="2.40.50.100">
    <property type="match status" value="1"/>
</dbReference>
<dbReference type="GO" id="GO:0005524">
    <property type="term" value="F:ATP binding"/>
    <property type="evidence" value="ECO:0007669"/>
    <property type="project" value="UniProtKB-UniRule"/>
</dbReference>
<evidence type="ECO:0000256" key="5">
    <source>
        <dbReference type="ARBA" id="ARBA00022741"/>
    </source>
</evidence>
<comment type="caution">
    <text evidence="14">The sequence shown here is derived from an EMBL/GenBank/DDBJ whole genome shotgun (WGS) entry which is preliminary data.</text>
</comment>
<dbReference type="InterPro" id="IPR050856">
    <property type="entry name" value="Biotin_carboxylase_complex"/>
</dbReference>
<dbReference type="Proteomes" id="UP000829685">
    <property type="component" value="Unassembled WGS sequence"/>
</dbReference>
<dbReference type="InterPro" id="IPR011764">
    <property type="entry name" value="Biotin_carboxylation_dom"/>
</dbReference>
<dbReference type="PROSITE" id="PS00867">
    <property type="entry name" value="CPSASE_2"/>
    <property type="match status" value="1"/>
</dbReference>
<dbReference type="InterPro" id="IPR016185">
    <property type="entry name" value="PreATP-grasp_dom_sf"/>
</dbReference>
<evidence type="ECO:0000259" key="13">
    <source>
        <dbReference type="PROSITE" id="PS50989"/>
    </source>
</evidence>
<dbReference type="InterPro" id="IPR034733">
    <property type="entry name" value="AcCoA_carboxyl_beta"/>
</dbReference>
<dbReference type="Pfam" id="PF02786">
    <property type="entry name" value="CPSase_L_D2"/>
    <property type="match status" value="1"/>
</dbReference>
<dbReference type="PROSITE" id="PS00866">
    <property type="entry name" value="CPSASE_1"/>
    <property type="match status" value="1"/>
</dbReference>
<dbReference type="Pfam" id="PF01039">
    <property type="entry name" value="Carboxyl_trans"/>
    <property type="match status" value="1"/>
</dbReference>
<dbReference type="InterPro" id="IPR005481">
    <property type="entry name" value="BC-like_N"/>
</dbReference>
<evidence type="ECO:0000313" key="15">
    <source>
        <dbReference type="Proteomes" id="UP000829685"/>
    </source>
</evidence>
<dbReference type="CDD" id="cd06850">
    <property type="entry name" value="biotinyl_domain"/>
    <property type="match status" value="1"/>
</dbReference>
<evidence type="ECO:0000259" key="10">
    <source>
        <dbReference type="PROSITE" id="PS50975"/>
    </source>
</evidence>
<evidence type="ECO:0000313" key="14">
    <source>
        <dbReference type="EMBL" id="KAI1874647.1"/>
    </source>
</evidence>
<dbReference type="SUPFAM" id="SSF52440">
    <property type="entry name" value="PreATP-grasp domain"/>
    <property type="match status" value="1"/>
</dbReference>
<organism evidence="14 15">
    <name type="scientific">Neoarthrinium moseri</name>
    <dbReference type="NCBI Taxonomy" id="1658444"/>
    <lineage>
        <taxon>Eukaryota</taxon>
        <taxon>Fungi</taxon>
        <taxon>Dikarya</taxon>
        <taxon>Ascomycota</taxon>
        <taxon>Pezizomycotina</taxon>
        <taxon>Sordariomycetes</taxon>
        <taxon>Xylariomycetidae</taxon>
        <taxon>Amphisphaeriales</taxon>
        <taxon>Apiosporaceae</taxon>
        <taxon>Neoarthrinium</taxon>
    </lineage>
</organism>
<feature type="domain" description="CoA carboxyltransferase C-terminal" evidence="13">
    <location>
        <begin position="288"/>
        <end position="536"/>
    </location>
</feature>
<dbReference type="Gene3D" id="3.30.470.20">
    <property type="entry name" value="ATP-grasp fold, B domain"/>
    <property type="match status" value="1"/>
</dbReference>
<dbReference type="PROSITE" id="PS50989">
    <property type="entry name" value="COA_CT_CTER"/>
    <property type="match status" value="1"/>
</dbReference>
<dbReference type="InterPro" id="IPR011762">
    <property type="entry name" value="COA_CT_N"/>
</dbReference>
<evidence type="ECO:0000256" key="7">
    <source>
        <dbReference type="ARBA" id="ARBA00023267"/>
    </source>
</evidence>
<evidence type="ECO:0000259" key="12">
    <source>
        <dbReference type="PROSITE" id="PS50980"/>
    </source>
</evidence>
<dbReference type="SUPFAM" id="SSF51246">
    <property type="entry name" value="Rudiment single hybrid motif"/>
    <property type="match status" value="1"/>
</dbReference>
<evidence type="ECO:0000256" key="6">
    <source>
        <dbReference type="ARBA" id="ARBA00022840"/>
    </source>
</evidence>
<dbReference type="InterPro" id="IPR011761">
    <property type="entry name" value="ATP-grasp"/>
</dbReference>
<protein>
    <recommendedName>
        <fullName evidence="3">acetyl-CoA carboxylase</fullName>
        <ecNumber evidence="3">6.4.1.2</ecNumber>
    </recommendedName>
</protein>
<evidence type="ECO:0000256" key="9">
    <source>
        <dbReference type="PROSITE-ProRule" id="PRU00409"/>
    </source>
</evidence>
<dbReference type="InterPro" id="IPR005482">
    <property type="entry name" value="Biotin_COase_C"/>
</dbReference>
<dbReference type="PANTHER" id="PTHR18866">
    <property type="entry name" value="CARBOXYLASE:PYRUVATE/ACETYL-COA/PROPIONYL-COA CARBOXYLASE"/>
    <property type="match status" value="1"/>
</dbReference>
<dbReference type="GO" id="GO:0046872">
    <property type="term" value="F:metal ion binding"/>
    <property type="evidence" value="ECO:0007669"/>
    <property type="project" value="InterPro"/>
</dbReference>
<comment type="cofactor">
    <cofactor evidence="1">
        <name>biotin</name>
        <dbReference type="ChEBI" id="CHEBI:57586"/>
    </cofactor>
</comment>